<sequence length="152" mass="16475">MPLLGVLTGIIAIILGAIGLSKIKKGGVGGKKLAIAGIILGVLGILFSIVMYGSLFYFGFVAKGGPFDAPKKQASEQILTQNAGYLELYKKKNGTYPQTLEELSKDGYTVFPSDHYMKPFYYKVSDDGQSYELRSLGPDGEYNTSDDIFPSK</sequence>
<dbReference type="Gene3D" id="3.30.700.10">
    <property type="entry name" value="Glycoprotein, Type 4 Pilin"/>
    <property type="match status" value="1"/>
</dbReference>
<evidence type="ECO:0008006" key="7">
    <source>
        <dbReference type="Google" id="ProtNLM"/>
    </source>
</evidence>
<dbReference type="SUPFAM" id="SSF54523">
    <property type="entry name" value="Pili subunits"/>
    <property type="match status" value="1"/>
</dbReference>
<gene>
    <name evidence="5" type="ORF">A2V97_04300</name>
</gene>
<evidence type="ECO:0000259" key="3">
    <source>
        <dbReference type="Pfam" id="PF08334"/>
    </source>
</evidence>
<evidence type="ECO:0000256" key="1">
    <source>
        <dbReference type="SAM" id="MobiDB-lite"/>
    </source>
</evidence>
<evidence type="ECO:0000313" key="5">
    <source>
        <dbReference type="EMBL" id="OGM15958.1"/>
    </source>
</evidence>
<dbReference type="EMBL" id="MGFX01000001">
    <property type="protein sequence ID" value="OGM15958.1"/>
    <property type="molecule type" value="Genomic_DNA"/>
</dbReference>
<feature type="transmembrane region" description="Helical" evidence="2">
    <location>
        <begin position="35"/>
        <end position="62"/>
    </location>
</feature>
<dbReference type="InterPro" id="IPR025241">
    <property type="entry name" value="DUF4190"/>
</dbReference>
<dbReference type="InterPro" id="IPR013545">
    <property type="entry name" value="T2SS_protein-GspG_C"/>
</dbReference>
<name>A0A1F7XNL2_9BACT</name>
<dbReference type="Proteomes" id="UP000177382">
    <property type="component" value="Unassembled WGS sequence"/>
</dbReference>
<dbReference type="AlphaFoldDB" id="A0A1F7XNL2"/>
<organism evidence="5 6">
    <name type="scientific">Candidatus Woesebacteria bacterium RBG_16_42_24</name>
    <dbReference type="NCBI Taxonomy" id="1802485"/>
    <lineage>
        <taxon>Bacteria</taxon>
        <taxon>Candidatus Woeseibacteriota</taxon>
    </lineage>
</organism>
<reference evidence="5 6" key="1">
    <citation type="journal article" date="2016" name="Nat. Commun.">
        <title>Thousands of microbial genomes shed light on interconnected biogeochemical processes in an aquifer system.</title>
        <authorList>
            <person name="Anantharaman K."/>
            <person name="Brown C.T."/>
            <person name="Hug L.A."/>
            <person name="Sharon I."/>
            <person name="Castelle C.J."/>
            <person name="Probst A.J."/>
            <person name="Thomas B.C."/>
            <person name="Singh A."/>
            <person name="Wilkins M.J."/>
            <person name="Karaoz U."/>
            <person name="Brodie E.L."/>
            <person name="Williams K.H."/>
            <person name="Hubbard S.S."/>
            <person name="Banfield J.F."/>
        </authorList>
    </citation>
    <scope>NUCLEOTIDE SEQUENCE [LARGE SCALE GENOMIC DNA]</scope>
</reference>
<proteinExistence type="predicted"/>
<keyword evidence="2" id="KW-1133">Transmembrane helix</keyword>
<dbReference type="InterPro" id="IPR045584">
    <property type="entry name" value="Pilin-like"/>
</dbReference>
<feature type="domain" description="DUF4190" evidence="4">
    <location>
        <begin position="6"/>
        <end position="50"/>
    </location>
</feature>
<evidence type="ECO:0000313" key="6">
    <source>
        <dbReference type="Proteomes" id="UP000177382"/>
    </source>
</evidence>
<feature type="domain" description="Type II secretion system protein GspG C-terminal" evidence="3">
    <location>
        <begin position="69"/>
        <end position="146"/>
    </location>
</feature>
<protein>
    <recommendedName>
        <fullName evidence="7">Type II secretion system protein GspG C-terminal domain-containing protein</fullName>
    </recommendedName>
</protein>
<evidence type="ECO:0000256" key="2">
    <source>
        <dbReference type="SAM" id="Phobius"/>
    </source>
</evidence>
<feature type="region of interest" description="Disordered" evidence="1">
    <location>
        <begin position="133"/>
        <end position="152"/>
    </location>
</feature>
<dbReference type="Pfam" id="PF08334">
    <property type="entry name" value="T2SSG"/>
    <property type="match status" value="1"/>
</dbReference>
<comment type="caution">
    <text evidence="5">The sequence shown here is derived from an EMBL/GenBank/DDBJ whole genome shotgun (WGS) entry which is preliminary data.</text>
</comment>
<accession>A0A1F7XNL2</accession>
<evidence type="ECO:0000259" key="4">
    <source>
        <dbReference type="Pfam" id="PF13828"/>
    </source>
</evidence>
<keyword evidence="2" id="KW-0812">Transmembrane</keyword>
<keyword evidence="2" id="KW-0472">Membrane</keyword>
<dbReference type="Pfam" id="PF13828">
    <property type="entry name" value="DUF4190"/>
    <property type="match status" value="1"/>
</dbReference>